<gene>
    <name evidence="1" type="ORF">KBO27_23630</name>
</gene>
<evidence type="ECO:0008006" key="3">
    <source>
        <dbReference type="Google" id="ProtNLM"/>
    </source>
</evidence>
<reference evidence="1 2" key="1">
    <citation type="submission" date="2021-04" db="EMBL/GenBank/DDBJ databases">
        <title>Whole-genome sequencing of Saccharopolyspora endophytica KCTC 19397.</title>
        <authorList>
            <person name="Ay H."/>
            <person name="Saygin H."/>
            <person name="Sahin N."/>
        </authorList>
    </citation>
    <scope>NUCLEOTIDE SEQUENCE [LARGE SCALE GENOMIC DNA]</scope>
    <source>
        <strain evidence="1 2">KCTC 19397</strain>
    </source>
</reference>
<proteinExistence type="predicted"/>
<comment type="caution">
    <text evidence="1">The sequence shown here is derived from an EMBL/GenBank/DDBJ whole genome shotgun (WGS) entry which is preliminary data.</text>
</comment>
<name>A0ABS5DKX3_9PSEU</name>
<keyword evidence="2" id="KW-1185">Reference proteome</keyword>
<organism evidence="1 2">
    <name type="scientific">Saccharopolyspora endophytica</name>
    <dbReference type="NCBI Taxonomy" id="543886"/>
    <lineage>
        <taxon>Bacteria</taxon>
        <taxon>Bacillati</taxon>
        <taxon>Actinomycetota</taxon>
        <taxon>Actinomycetes</taxon>
        <taxon>Pseudonocardiales</taxon>
        <taxon>Pseudonocardiaceae</taxon>
        <taxon>Saccharopolyspora</taxon>
    </lineage>
</organism>
<dbReference type="EMBL" id="JAGPXE010000011">
    <property type="protein sequence ID" value="MBQ0926948.1"/>
    <property type="molecule type" value="Genomic_DNA"/>
</dbReference>
<dbReference type="RefSeq" id="WP_210972085.1">
    <property type="nucleotide sequence ID" value="NZ_JAGPXE010000011.1"/>
</dbReference>
<dbReference type="Proteomes" id="UP000674084">
    <property type="component" value="Unassembled WGS sequence"/>
</dbReference>
<accession>A0ABS5DKX3</accession>
<evidence type="ECO:0000313" key="1">
    <source>
        <dbReference type="EMBL" id="MBQ0926948.1"/>
    </source>
</evidence>
<protein>
    <recommendedName>
        <fullName evidence="3">GntR family transcriptional regulator</fullName>
    </recommendedName>
</protein>
<evidence type="ECO:0000313" key="2">
    <source>
        <dbReference type="Proteomes" id="UP000674084"/>
    </source>
</evidence>
<sequence>MRSIPTIQQGDVAYVELHERSLSGALLPGSRPAQHELAAELDMSLTRCGKRCAGSAS</sequence>